<evidence type="ECO:0000313" key="8">
    <source>
        <dbReference type="EMBL" id="EDY20576.1"/>
    </source>
</evidence>
<dbReference type="Gene3D" id="3.30.565.10">
    <property type="entry name" value="Histidine kinase-like ATPase, C-terminal domain"/>
    <property type="match status" value="1"/>
</dbReference>
<keyword evidence="3" id="KW-0902">Two-component regulatory system</keyword>
<feature type="chain" id="PRO_5002802230" evidence="6">
    <location>
        <begin position="26"/>
        <end position="918"/>
    </location>
</feature>
<comment type="caution">
    <text evidence="8">The sequence shown here is derived from an EMBL/GenBank/DDBJ whole genome shotgun (WGS) entry which is preliminary data.</text>
</comment>
<dbReference type="EMBL" id="ABVL01000004">
    <property type="protein sequence ID" value="EDY20576.1"/>
    <property type="molecule type" value="Genomic_DNA"/>
</dbReference>
<dbReference type="PANTHER" id="PTHR24421:SF62">
    <property type="entry name" value="SENSORY TRANSDUCTION HISTIDINE KINASE"/>
    <property type="match status" value="1"/>
</dbReference>
<dbReference type="InterPro" id="IPR036890">
    <property type="entry name" value="HATPase_C_sf"/>
</dbReference>
<dbReference type="GO" id="GO:0046983">
    <property type="term" value="F:protein dimerization activity"/>
    <property type="evidence" value="ECO:0007669"/>
    <property type="project" value="InterPro"/>
</dbReference>
<evidence type="ECO:0000313" key="9">
    <source>
        <dbReference type="Proteomes" id="UP000005824"/>
    </source>
</evidence>
<organism evidence="8 9">
    <name type="scientific">Chthoniobacter flavus Ellin428</name>
    <dbReference type="NCBI Taxonomy" id="497964"/>
    <lineage>
        <taxon>Bacteria</taxon>
        <taxon>Pseudomonadati</taxon>
        <taxon>Verrucomicrobiota</taxon>
        <taxon>Spartobacteria</taxon>
        <taxon>Chthoniobacterales</taxon>
        <taxon>Chthoniobacteraceae</taxon>
        <taxon>Chthoniobacter</taxon>
    </lineage>
</organism>
<keyword evidence="2 8" id="KW-0418">Kinase</keyword>
<dbReference type="SUPFAM" id="SSF55874">
    <property type="entry name" value="ATPase domain of HSP90 chaperone/DNA topoisomerase II/histidine kinase"/>
    <property type="match status" value="1"/>
</dbReference>
<dbReference type="InParanoid" id="B4CYN5"/>
<dbReference type="CDD" id="cd16917">
    <property type="entry name" value="HATPase_UhpB-NarQ-NarX-like"/>
    <property type="match status" value="1"/>
</dbReference>
<protein>
    <submittedName>
        <fullName evidence="8">Histidine kinase</fullName>
    </submittedName>
</protein>
<dbReference type="AlphaFoldDB" id="B4CYN5"/>
<keyword evidence="6" id="KW-0732">Signal</keyword>
<dbReference type="eggNOG" id="COG4585">
    <property type="taxonomic scope" value="Bacteria"/>
</dbReference>
<dbReference type="InterPro" id="IPR050482">
    <property type="entry name" value="Sensor_HK_TwoCompSys"/>
</dbReference>
<dbReference type="InterPro" id="IPR011006">
    <property type="entry name" value="CheY-like_superfamily"/>
</dbReference>
<dbReference type="Pfam" id="PF07730">
    <property type="entry name" value="HisKA_3"/>
    <property type="match status" value="1"/>
</dbReference>
<dbReference type="CDD" id="cd17535">
    <property type="entry name" value="REC_NarL-like"/>
    <property type="match status" value="1"/>
</dbReference>
<proteinExistence type="predicted"/>
<dbReference type="Pfam" id="PF02518">
    <property type="entry name" value="HATPase_c"/>
    <property type="match status" value="1"/>
</dbReference>
<feature type="signal peptide" evidence="6">
    <location>
        <begin position="1"/>
        <end position="25"/>
    </location>
</feature>
<evidence type="ECO:0000256" key="5">
    <source>
        <dbReference type="SAM" id="MobiDB-lite"/>
    </source>
</evidence>
<dbReference type="Gene3D" id="3.40.50.2300">
    <property type="match status" value="1"/>
</dbReference>
<feature type="region of interest" description="Disordered" evidence="5">
    <location>
        <begin position="821"/>
        <end position="918"/>
    </location>
</feature>
<dbReference type="PROSITE" id="PS50110">
    <property type="entry name" value="RESPONSE_REGULATORY"/>
    <property type="match status" value="1"/>
</dbReference>
<name>B4CYN5_9BACT</name>
<keyword evidence="9" id="KW-1185">Reference proteome</keyword>
<evidence type="ECO:0000256" key="2">
    <source>
        <dbReference type="ARBA" id="ARBA00022777"/>
    </source>
</evidence>
<dbReference type="GO" id="GO:0000155">
    <property type="term" value="F:phosphorelay sensor kinase activity"/>
    <property type="evidence" value="ECO:0007669"/>
    <property type="project" value="InterPro"/>
</dbReference>
<evidence type="ECO:0000256" key="1">
    <source>
        <dbReference type="ARBA" id="ARBA00022679"/>
    </source>
</evidence>
<dbReference type="InterPro" id="IPR001789">
    <property type="entry name" value="Sig_transdc_resp-reg_receiver"/>
</dbReference>
<dbReference type="Pfam" id="PF00072">
    <property type="entry name" value="Response_reg"/>
    <property type="match status" value="1"/>
</dbReference>
<dbReference type="InterPro" id="IPR003594">
    <property type="entry name" value="HATPase_dom"/>
</dbReference>
<dbReference type="Proteomes" id="UP000005824">
    <property type="component" value="Unassembled WGS sequence"/>
</dbReference>
<dbReference type="InterPro" id="IPR011712">
    <property type="entry name" value="Sig_transdc_His_kin_sub3_dim/P"/>
</dbReference>
<evidence type="ECO:0000259" key="7">
    <source>
        <dbReference type="PROSITE" id="PS50110"/>
    </source>
</evidence>
<dbReference type="eggNOG" id="COG2197">
    <property type="taxonomic scope" value="Bacteria"/>
</dbReference>
<reference evidence="8 9" key="1">
    <citation type="journal article" date="2011" name="J. Bacteriol.">
        <title>Genome sequence of Chthoniobacter flavus Ellin428, an aerobic heterotrophic soil bacterium.</title>
        <authorList>
            <person name="Kant R."/>
            <person name="van Passel M.W."/>
            <person name="Palva A."/>
            <person name="Lucas S."/>
            <person name="Lapidus A."/>
            <person name="Glavina Del Rio T."/>
            <person name="Dalin E."/>
            <person name="Tice H."/>
            <person name="Bruce D."/>
            <person name="Goodwin L."/>
            <person name="Pitluck S."/>
            <person name="Larimer F.W."/>
            <person name="Land M.L."/>
            <person name="Hauser L."/>
            <person name="Sangwan P."/>
            <person name="de Vos W.M."/>
            <person name="Janssen P.H."/>
            <person name="Smidt H."/>
        </authorList>
    </citation>
    <scope>NUCLEOTIDE SEQUENCE [LARGE SCALE GENOMIC DNA]</scope>
    <source>
        <strain evidence="8 9">Ellin428</strain>
    </source>
</reference>
<keyword evidence="1" id="KW-0808">Transferase</keyword>
<dbReference type="GO" id="GO:0016020">
    <property type="term" value="C:membrane"/>
    <property type="evidence" value="ECO:0007669"/>
    <property type="project" value="InterPro"/>
</dbReference>
<dbReference type="PANTHER" id="PTHR24421">
    <property type="entry name" value="NITRATE/NITRITE SENSOR PROTEIN NARX-RELATED"/>
    <property type="match status" value="1"/>
</dbReference>
<dbReference type="SMART" id="SM00448">
    <property type="entry name" value="REC"/>
    <property type="match status" value="1"/>
</dbReference>
<feature type="compositionally biased region" description="Basic residues" evidence="5">
    <location>
        <begin position="821"/>
        <end position="831"/>
    </location>
</feature>
<evidence type="ECO:0000256" key="6">
    <source>
        <dbReference type="SAM" id="SignalP"/>
    </source>
</evidence>
<gene>
    <name evidence="8" type="ORF">CfE428DRAFT_1773</name>
</gene>
<dbReference type="InterPro" id="IPR058245">
    <property type="entry name" value="NreC/VraR/RcsB-like_REC"/>
</dbReference>
<evidence type="ECO:0000256" key="3">
    <source>
        <dbReference type="ARBA" id="ARBA00023012"/>
    </source>
</evidence>
<evidence type="ECO:0000256" key="4">
    <source>
        <dbReference type="PROSITE-ProRule" id="PRU00169"/>
    </source>
</evidence>
<feature type="domain" description="Response regulatory" evidence="7">
    <location>
        <begin position="714"/>
        <end position="830"/>
    </location>
</feature>
<feature type="compositionally biased region" description="Basic residues" evidence="5">
    <location>
        <begin position="646"/>
        <end position="658"/>
    </location>
</feature>
<dbReference type="SUPFAM" id="SSF52172">
    <property type="entry name" value="CheY-like"/>
    <property type="match status" value="1"/>
</dbReference>
<dbReference type="Gene3D" id="1.20.5.1930">
    <property type="match status" value="1"/>
</dbReference>
<feature type="compositionally biased region" description="Basic residues" evidence="5">
    <location>
        <begin position="893"/>
        <end position="908"/>
    </location>
</feature>
<accession>B4CYN5</accession>
<feature type="region of interest" description="Disordered" evidence="5">
    <location>
        <begin position="646"/>
        <end position="681"/>
    </location>
</feature>
<keyword evidence="4" id="KW-0597">Phosphoprotein</keyword>
<feature type="modified residue" description="4-aspartylphosphate" evidence="4">
    <location>
        <position position="765"/>
    </location>
</feature>
<sequence precursor="true">MANPPRFLPALLLLFFAHTCLPAESSPLGELTTAVSIRSLSDAEAARGRPVRLQGIIAEVHDKTGVFLLDDSEGIYVRLAELTGTITQGDRVEVVGTTAAGLYAPCIENATLQLLGKGELPAPRLVTFAEIASGHDDAQWVEVRGVIHTVVYTQWHQPRFLLVMDGGRMEVRAEKPVKGNLDALVDAEVRCRGVIGGRFSKFRQLVAPEMQIQTEKQITIGQAAPTDPFAVRPRTVSQLLQFDPHHTFQHRVKLTGTVLHSESGESVFLRDLSGPIRIETHDSLALVPGDQIEALGFPAMGQYGPFLEDATIRATGRTAALAPIAISVPELLKNGKDSDLIRLDAEMLWITRQAKEAVLTLRSGDATFVAALQPTDRSLAALPELASGSLLRLTGICQFQGQRLDRVTNAMVLPETFSLRLRSPEDIVVLRGPPWWSSERLLRIVALLVAFAAAALLWVWQLKRRVRAQGEVLSRQVRREAVLEERHRVAMEIHDTLAQGFTAIWVQLSVIKEKLFDSPGNALPHLEMAQRLVRKSLGDARRSIRDLNDCTFLDQDLARALAAIGEELTKGGAVRLQVDASGDAPFVPATVSSQLLRIGQEAITNAIKHANARLVRVELKYGSHFVLLRVKDDGAGFDPAQFSARRRRRRLRPHRHAGTRASDRRRTLHRQHARWRRGDRGRCAGRFPAGRADFRGRTIAGAPSPSMKKKGKLRLLVVDDHPALRAGLVTIINRQPDMQVIAEAGDGLNALALFREHHPDIVLLDLRLPGMEGAEVLEAMKQDSPDCRVVVLTTFDGEHDISRVLRARCAGLFAQGCAHRGIARRHSRRQRGSAPYSPARRRASGRSHDPRRAHPARNRFAPAIGPRAEQQGNRRPPESRRGNDQSVYERPLRQARRRRPHTSRHPRIAARICASRLS</sequence>
<dbReference type="STRING" id="497964.CfE428DRAFT_1773"/>
<feature type="compositionally biased region" description="Basic residues" evidence="5">
    <location>
        <begin position="666"/>
        <end position="675"/>
    </location>
</feature>